<organism evidence="3 4">
    <name type="scientific">Marssonina brunnea f. sp. multigermtubi (strain MB_m1)</name>
    <name type="common">Marssonina leaf spot fungus</name>
    <dbReference type="NCBI Taxonomy" id="1072389"/>
    <lineage>
        <taxon>Eukaryota</taxon>
        <taxon>Fungi</taxon>
        <taxon>Dikarya</taxon>
        <taxon>Ascomycota</taxon>
        <taxon>Pezizomycotina</taxon>
        <taxon>Leotiomycetes</taxon>
        <taxon>Helotiales</taxon>
        <taxon>Drepanopezizaceae</taxon>
        <taxon>Drepanopeziza</taxon>
    </lineage>
</organism>
<evidence type="ECO:0000313" key="3">
    <source>
        <dbReference type="EMBL" id="EKD18087.1"/>
    </source>
</evidence>
<dbReference type="Proteomes" id="UP000006753">
    <property type="component" value="Unassembled WGS sequence"/>
</dbReference>
<feature type="transmembrane region" description="Helical" evidence="2">
    <location>
        <begin position="419"/>
        <end position="442"/>
    </location>
</feature>
<dbReference type="EMBL" id="JH921434">
    <property type="protein sequence ID" value="EKD18087.1"/>
    <property type="molecule type" value="Genomic_DNA"/>
</dbReference>
<evidence type="ECO:0000256" key="2">
    <source>
        <dbReference type="SAM" id="Phobius"/>
    </source>
</evidence>
<feature type="transmembrane region" description="Helical" evidence="2">
    <location>
        <begin position="341"/>
        <end position="359"/>
    </location>
</feature>
<accession>K1WZL3</accession>
<name>K1WZL3_MARBU</name>
<feature type="region of interest" description="Disordered" evidence="1">
    <location>
        <begin position="215"/>
        <end position="240"/>
    </location>
</feature>
<feature type="transmembrane region" description="Helical" evidence="2">
    <location>
        <begin position="463"/>
        <end position="487"/>
    </location>
</feature>
<feature type="transmembrane region" description="Helical" evidence="2">
    <location>
        <begin position="371"/>
        <end position="389"/>
    </location>
</feature>
<sequence length="635" mass="71527">MSLVHGSIDCRAQGSLLLCLGAHDTQSYRQGRDIDREIYVVSTSRYLTYQAELTQRAPSRAPLALWAERPTPPNPIHATLDRHTLSKPYPYPNPTIISDFTVATILPTSTSTSTTTTTTRTTTTTSHLNISTVIGLSTCTFVSSLSSLLSVHRPATRPAPSAPLVRQNKPDPGNPFSPSVLRSLPAIVSRSLQNHHPPFQTKQPRSLPQQLHDPINTKRALPSKFPSNKLLPSSMNRGRGDSQDALTYTGGCYSRDGLTPPIAAVGPRKRKMYRPNTTWTWAFMIAAIIQAVIVLAIEAYVTIICTPRLAPGLNQAYRYLFAKLQLSIQPGHQKQPLAKTIPTYLTLFIFGFLYQLLLVYDSLRLKNTIQVIGLCIYNAGMLIYGSIQYDQIKTSIDRLGNKQWLDPERGDLWHDIKPFLITVPCVIAFFTIVISVIAWKLYDEFAWTIYKHISADLRMKRRFLTFQIYIALLKFDFFFFLGFTVQFLVVVTGLADVEFGLTIAAIPVTIGILFMAAWFTRRENKIGMVCILLLYFCGLAYFIFKLTRMYQPSREVNYLPVRKSLTSFAVLTIILIILTIANACVCMANFDKGLRPHIMRREIGGEEVEKMEHMTELPDLKHGQPLPISSRMTID</sequence>
<proteinExistence type="predicted"/>
<dbReference type="eggNOG" id="ENOG502RRZT">
    <property type="taxonomic scope" value="Eukaryota"/>
</dbReference>
<dbReference type="InParanoid" id="K1WZL3"/>
<dbReference type="InterPro" id="IPR040410">
    <property type="entry name" value="UPF0658_Golgi"/>
</dbReference>
<feature type="transmembrane region" description="Helical" evidence="2">
    <location>
        <begin position="526"/>
        <end position="544"/>
    </location>
</feature>
<reference evidence="3 4" key="1">
    <citation type="journal article" date="2012" name="BMC Genomics">
        <title>Sequencing the genome of Marssonina brunnea reveals fungus-poplar co-evolution.</title>
        <authorList>
            <person name="Zhu S."/>
            <person name="Cao Y.-Z."/>
            <person name="Jiang C."/>
            <person name="Tan B.-Y."/>
            <person name="Wang Z."/>
            <person name="Feng S."/>
            <person name="Zhang L."/>
            <person name="Su X.-H."/>
            <person name="Brejova B."/>
            <person name="Vinar T."/>
            <person name="Xu M."/>
            <person name="Wang M.-X."/>
            <person name="Zhang S.-G."/>
            <person name="Huang M.-R."/>
            <person name="Wu R."/>
            <person name="Zhou Y."/>
        </authorList>
    </citation>
    <scope>NUCLEOTIDE SEQUENCE [LARGE SCALE GENOMIC DNA]</scope>
    <source>
        <strain evidence="3 4">MB_m1</strain>
    </source>
</reference>
<protein>
    <submittedName>
        <fullName evidence="3">Uncharacterized protein</fullName>
    </submittedName>
</protein>
<gene>
    <name evidence="3" type="ORF">MBM_03859</name>
</gene>
<dbReference type="GO" id="GO:0005794">
    <property type="term" value="C:Golgi apparatus"/>
    <property type="evidence" value="ECO:0007669"/>
    <property type="project" value="TreeGrafter"/>
</dbReference>
<keyword evidence="4" id="KW-1185">Reference proteome</keyword>
<dbReference type="AlphaFoldDB" id="K1WZL3"/>
<dbReference type="PANTHER" id="PTHR34391:SF1">
    <property type="entry name" value="UPF0658 GOLGI APPARATUS MEMBRANE PROTEIN C1952.10C-RELATED"/>
    <property type="match status" value="1"/>
</dbReference>
<dbReference type="KEGG" id="mbe:MBM_03859"/>
<keyword evidence="2" id="KW-1133">Transmembrane helix</keyword>
<keyword evidence="2" id="KW-0472">Membrane</keyword>
<keyword evidence="2" id="KW-0812">Transmembrane</keyword>
<feature type="region of interest" description="Disordered" evidence="1">
    <location>
        <begin position="154"/>
        <end position="180"/>
    </location>
</feature>
<dbReference type="HOGENOM" id="CLU_430869_0_0_1"/>
<dbReference type="PANTHER" id="PTHR34391">
    <property type="entry name" value="UPF0658 GOLGI APPARATUS MEMBRANE PROTEIN C1952.10C-RELATED"/>
    <property type="match status" value="1"/>
</dbReference>
<evidence type="ECO:0000313" key="4">
    <source>
        <dbReference type="Proteomes" id="UP000006753"/>
    </source>
</evidence>
<feature type="transmembrane region" description="Helical" evidence="2">
    <location>
        <begin position="564"/>
        <end position="590"/>
    </location>
</feature>
<dbReference type="OrthoDB" id="2448307at2759"/>
<evidence type="ECO:0000256" key="1">
    <source>
        <dbReference type="SAM" id="MobiDB-lite"/>
    </source>
</evidence>
<feature type="transmembrane region" description="Helical" evidence="2">
    <location>
        <begin position="499"/>
        <end position="519"/>
    </location>
</feature>
<feature type="transmembrane region" description="Helical" evidence="2">
    <location>
        <begin position="278"/>
        <end position="303"/>
    </location>
</feature>